<gene>
    <name evidence="11" type="ORF">OSB1V03_LOCUS17066</name>
</gene>
<reference evidence="11" key="1">
    <citation type="submission" date="2020-11" db="EMBL/GenBank/DDBJ databases">
        <authorList>
            <person name="Tran Van P."/>
        </authorList>
    </citation>
    <scope>NUCLEOTIDE SEQUENCE</scope>
</reference>
<evidence type="ECO:0000313" key="11">
    <source>
        <dbReference type="EMBL" id="CAD7637642.1"/>
    </source>
</evidence>
<proteinExistence type="inferred from homology"/>
<evidence type="ECO:0000256" key="10">
    <source>
        <dbReference type="ARBA" id="ARBA00044960"/>
    </source>
</evidence>
<keyword evidence="6" id="KW-0325">Glycoprotein</keyword>
<comment type="similarity">
    <text evidence="1">Belongs to the GLMP family.</text>
</comment>
<dbReference type="GO" id="GO:0005765">
    <property type="term" value="C:lysosomal membrane"/>
    <property type="evidence" value="ECO:0007669"/>
    <property type="project" value="UniProtKB-SubCell"/>
</dbReference>
<dbReference type="Pfam" id="PF15065">
    <property type="entry name" value="NCU-G1"/>
    <property type="match status" value="1"/>
</dbReference>
<dbReference type="InterPro" id="IPR029382">
    <property type="entry name" value="NCU-G1"/>
</dbReference>
<evidence type="ECO:0000256" key="9">
    <source>
        <dbReference type="ARBA" id="ARBA00024189"/>
    </source>
</evidence>
<evidence type="ECO:0000256" key="2">
    <source>
        <dbReference type="ARBA" id="ARBA00022692"/>
    </source>
</evidence>
<evidence type="ECO:0000256" key="7">
    <source>
        <dbReference type="ARBA" id="ARBA00023228"/>
    </source>
</evidence>
<sequence length="293" mass="33215">MTTNSVNLVHIVSDDKSDSIHYIWSSITGFPPTLVIAKTDPNVNLTVDWKALVNKKSHEKAINFTKEPLNSMALQFTRLFVFNDVKNNGKYDNQTDPTLDIDWHTFMWSNVTISGSDKTKSIELHFTNTSSYNASVSFDLKVDSSDGRDEELPHLAFTDKSVSLKLSVIGLKTDKVLNQSQFNDANRPRLMADILVVNDMKDKSNKKIGFETITSIDDEYTPGRIHLELDTNKESKESDDERKSFIQWKPIAYNSNDKIIANTLDVIPSDPTIANISDFTEYNSRLLEAYFSD</sequence>
<name>A0A7R9L9Y5_9ACAR</name>
<evidence type="ECO:0000256" key="3">
    <source>
        <dbReference type="ARBA" id="ARBA00022729"/>
    </source>
</evidence>
<keyword evidence="2" id="KW-0812">Transmembrane</keyword>
<evidence type="ECO:0000256" key="8">
    <source>
        <dbReference type="ARBA" id="ARBA00024176"/>
    </source>
</evidence>
<accession>A0A7R9L9Y5</accession>
<keyword evidence="7" id="KW-0458">Lysosome</keyword>
<evidence type="ECO:0000256" key="5">
    <source>
        <dbReference type="ARBA" id="ARBA00023136"/>
    </source>
</evidence>
<keyword evidence="12" id="KW-1185">Reference proteome</keyword>
<comment type="subcellular location">
    <subcellularLocation>
        <location evidence="9">Lysosome membrane</location>
        <topology evidence="9">Single-pass type I membrane protein</topology>
        <orientation evidence="9">Lumenal side</orientation>
    </subcellularLocation>
</comment>
<dbReference type="EMBL" id="CAJPIZ010019923">
    <property type="protein sequence ID" value="CAG2117112.1"/>
    <property type="molecule type" value="Genomic_DNA"/>
</dbReference>
<feature type="non-terminal residue" evidence="11">
    <location>
        <position position="1"/>
    </location>
</feature>
<dbReference type="OrthoDB" id="6264340at2759"/>
<evidence type="ECO:0000256" key="4">
    <source>
        <dbReference type="ARBA" id="ARBA00022989"/>
    </source>
</evidence>
<evidence type="ECO:0000313" key="12">
    <source>
        <dbReference type="Proteomes" id="UP000759131"/>
    </source>
</evidence>
<keyword evidence="5" id="KW-0472">Membrane</keyword>
<dbReference type="PANTHER" id="PTHR31981">
    <property type="entry name" value="GLYCOSYLATED LYSOSOMAL MEMBRANE PROTEIN"/>
    <property type="match status" value="1"/>
</dbReference>
<evidence type="ECO:0000256" key="1">
    <source>
        <dbReference type="ARBA" id="ARBA00010599"/>
    </source>
</evidence>
<keyword evidence="4" id="KW-1133">Transmembrane helix</keyword>
<protein>
    <submittedName>
        <fullName evidence="11">Uncharacterized protein</fullName>
    </submittedName>
</protein>
<comment type="subunit">
    <text evidence="10">Interacts (via lumenal domain) with lysosomal protein MFSD1; the interaction starts while both proteins are still in the endoplasmic reticulum and is required for stabilization of MFSD1 in lysosomes but has no direct effect on its targeting to lysosomes or transporter activity.</text>
</comment>
<dbReference type="EMBL" id="OC874498">
    <property type="protein sequence ID" value="CAD7637642.1"/>
    <property type="molecule type" value="Genomic_DNA"/>
</dbReference>
<evidence type="ECO:0000256" key="6">
    <source>
        <dbReference type="ARBA" id="ARBA00023180"/>
    </source>
</evidence>
<organism evidence="11">
    <name type="scientific">Medioppia subpectinata</name>
    <dbReference type="NCBI Taxonomy" id="1979941"/>
    <lineage>
        <taxon>Eukaryota</taxon>
        <taxon>Metazoa</taxon>
        <taxon>Ecdysozoa</taxon>
        <taxon>Arthropoda</taxon>
        <taxon>Chelicerata</taxon>
        <taxon>Arachnida</taxon>
        <taxon>Acari</taxon>
        <taxon>Acariformes</taxon>
        <taxon>Sarcoptiformes</taxon>
        <taxon>Oribatida</taxon>
        <taxon>Brachypylina</taxon>
        <taxon>Oppioidea</taxon>
        <taxon>Oppiidae</taxon>
        <taxon>Medioppia</taxon>
    </lineage>
</organism>
<comment type="function">
    <text evidence="8">Required to protect lysosomal transporter MFSD1 from lysosomal proteolysis and for MFSD1 lysosomal localization.</text>
</comment>
<dbReference type="PANTHER" id="PTHR31981:SF1">
    <property type="entry name" value="GLYCOSYLATED LYSOSOMAL MEMBRANE PROTEIN"/>
    <property type="match status" value="1"/>
</dbReference>
<dbReference type="Proteomes" id="UP000759131">
    <property type="component" value="Unassembled WGS sequence"/>
</dbReference>
<dbReference type="AlphaFoldDB" id="A0A7R9L9Y5"/>
<keyword evidence="3" id="KW-0732">Signal</keyword>